<protein>
    <submittedName>
        <fullName evidence="1">Uncharacterized protein</fullName>
    </submittedName>
</protein>
<name>A0A1B2ENB5_9HYPH</name>
<proteinExistence type="predicted"/>
<evidence type="ECO:0000313" key="1">
    <source>
        <dbReference type="EMBL" id="ANY81322.1"/>
    </source>
</evidence>
<sequence length="84" mass="9192">MPFNTASILADDAELVPAQTRLLVLRSPECFPVIVDMLCKRIRTTMLMLAGTKARILLPIRDRGGKFANRPRAGLTSAHPTCDG</sequence>
<accession>A0A1B2ENB5</accession>
<organism evidence="1">
    <name type="scientific">Microvirga ossetica</name>
    <dbReference type="NCBI Taxonomy" id="1882682"/>
    <lineage>
        <taxon>Bacteria</taxon>
        <taxon>Pseudomonadati</taxon>
        <taxon>Pseudomonadota</taxon>
        <taxon>Alphaproteobacteria</taxon>
        <taxon>Hyphomicrobiales</taxon>
        <taxon>Methylobacteriaceae</taxon>
        <taxon>Microvirga</taxon>
    </lineage>
</organism>
<dbReference type="AlphaFoldDB" id="A0A1B2ENB5"/>
<dbReference type="EMBL" id="CP016616">
    <property type="protein sequence ID" value="ANY81322.1"/>
    <property type="molecule type" value="Genomic_DNA"/>
</dbReference>
<reference evidence="1" key="1">
    <citation type="submission" date="2016-07" db="EMBL/GenBank/DDBJ databases">
        <title>Microvirga ossetica sp. nov. a new species of rhizobia isolated from root nodules of the legume species Vicia alpestris Steven originated from North Ossetia region in the Caucasus.</title>
        <authorList>
            <person name="Safronova V.I."/>
            <person name="Kuznetsova I.G."/>
            <person name="Sazanova A.L."/>
            <person name="Belimov A."/>
            <person name="Andronov E."/>
            <person name="Osledkin Y.S."/>
            <person name="Onishchuk O.P."/>
            <person name="Kurchak O.N."/>
            <person name="Shaposhnikov A.I."/>
            <person name="Willems A."/>
            <person name="Tikhonovich I.A."/>
        </authorList>
    </citation>
    <scope>NUCLEOTIDE SEQUENCE [LARGE SCALE GENOMIC DNA]</scope>
    <source>
        <strain evidence="1">V5/3M</strain>
    </source>
</reference>
<gene>
    <name evidence="1" type="ORF">BB934_26430</name>
</gene>
<dbReference type="KEGG" id="moc:BB934_26430"/>